<evidence type="ECO:0000313" key="1">
    <source>
        <dbReference type="EMBL" id="KKN00714.1"/>
    </source>
</evidence>
<sequence>MIPMSLNRRCKLWFRLAGLLETYTFIRDRANIITMRIRKC</sequence>
<comment type="caution">
    <text evidence="1">The sequence shown here is derived from an EMBL/GenBank/DDBJ whole genome shotgun (WGS) entry which is preliminary data.</text>
</comment>
<name>A0A0F9M4V4_9ZZZZ</name>
<accession>A0A0F9M4V4</accession>
<dbReference type="EMBL" id="LAZR01005343">
    <property type="protein sequence ID" value="KKN00714.1"/>
    <property type="molecule type" value="Genomic_DNA"/>
</dbReference>
<organism evidence="1">
    <name type="scientific">marine sediment metagenome</name>
    <dbReference type="NCBI Taxonomy" id="412755"/>
    <lineage>
        <taxon>unclassified sequences</taxon>
        <taxon>metagenomes</taxon>
        <taxon>ecological metagenomes</taxon>
    </lineage>
</organism>
<proteinExistence type="predicted"/>
<reference evidence="1" key="1">
    <citation type="journal article" date="2015" name="Nature">
        <title>Complex archaea that bridge the gap between prokaryotes and eukaryotes.</title>
        <authorList>
            <person name="Spang A."/>
            <person name="Saw J.H."/>
            <person name="Jorgensen S.L."/>
            <person name="Zaremba-Niedzwiedzka K."/>
            <person name="Martijn J."/>
            <person name="Lind A.E."/>
            <person name="van Eijk R."/>
            <person name="Schleper C."/>
            <person name="Guy L."/>
            <person name="Ettema T.J."/>
        </authorList>
    </citation>
    <scope>NUCLEOTIDE SEQUENCE</scope>
</reference>
<dbReference type="AlphaFoldDB" id="A0A0F9M4V4"/>
<protein>
    <submittedName>
        <fullName evidence="1">Uncharacterized protein</fullName>
    </submittedName>
</protein>
<gene>
    <name evidence="1" type="ORF">LCGC14_1135140</name>
</gene>